<comment type="similarity">
    <text evidence="1">Belongs to the bacterial reverse transcriptase family.</text>
</comment>
<keyword evidence="3" id="KW-0548">Nucleotidyltransferase</keyword>
<dbReference type="GO" id="GO:0003964">
    <property type="term" value="F:RNA-directed DNA polymerase activity"/>
    <property type="evidence" value="ECO:0007669"/>
    <property type="project" value="UniProtKB-KW"/>
</dbReference>
<accession>A0A0W0ZUA0</accession>
<organism evidence="3 4">
    <name type="scientific">Legionella tucsonensis</name>
    <dbReference type="NCBI Taxonomy" id="40335"/>
    <lineage>
        <taxon>Bacteria</taxon>
        <taxon>Pseudomonadati</taxon>
        <taxon>Pseudomonadota</taxon>
        <taxon>Gammaproteobacteria</taxon>
        <taxon>Legionellales</taxon>
        <taxon>Legionellaceae</taxon>
        <taxon>Legionella</taxon>
    </lineage>
</organism>
<gene>
    <name evidence="3" type="ORF">Ltuc_0491</name>
</gene>
<dbReference type="EMBL" id="LNZA01000001">
    <property type="protein sequence ID" value="KTD72644.1"/>
    <property type="molecule type" value="Genomic_DNA"/>
</dbReference>
<dbReference type="PATRIC" id="fig|40335.7.peg.511"/>
<protein>
    <submittedName>
        <fullName evidence="3">Reverse transcriptase (RNA-dependent DNA polymerase)</fullName>
    </submittedName>
</protein>
<dbReference type="PROSITE" id="PS50878">
    <property type="entry name" value="RT_POL"/>
    <property type="match status" value="1"/>
</dbReference>
<sequence length="180" mass="21185">MNPNCYHLHGPTGVQLATQRIREPLATEKPKYIIRADIKSYYKSIQHHVLIDYIKRYYTDTKVQAMLEQIVRNPIETPRGYKKPDNGIALRGPLSQFLSALYLKPLDDAFDTMDVTYLRYQDDLIILCHSKRQLERCKRRMMTILKERHLQLSRKKTRIGNIAGGFHFLGINYLENTSFR</sequence>
<dbReference type="AlphaFoldDB" id="A0A0W0ZUA0"/>
<dbReference type="RefSeq" id="WP_238584128.1">
    <property type="nucleotide sequence ID" value="NZ_CAAAIP010000001.1"/>
</dbReference>
<dbReference type="InterPro" id="IPR051083">
    <property type="entry name" value="GrpII_Intron_Splice-Mob/Def"/>
</dbReference>
<keyword evidence="3" id="KW-0695">RNA-directed DNA polymerase</keyword>
<proteinExistence type="inferred from homology"/>
<dbReference type="Pfam" id="PF00078">
    <property type="entry name" value="RVT_1"/>
    <property type="match status" value="1"/>
</dbReference>
<keyword evidence="3" id="KW-0808">Transferase</keyword>
<feature type="domain" description="Reverse transcriptase" evidence="2">
    <location>
        <begin position="1"/>
        <end position="173"/>
    </location>
</feature>
<dbReference type="InterPro" id="IPR000477">
    <property type="entry name" value="RT_dom"/>
</dbReference>
<evidence type="ECO:0000259" key="2">
    <source>
        <dbReference type="PROSITE" id="PS50878"/>
    </source>
</evidence>
<dbReference type="STRING" id="40335.Ltuc_0491"/>
<comment type="caution">
    <text evidence="3">The sequence shown here is derived from an EMBL/GenBank/DDBJ whole genome shotgun (WGS) entry which is preliminary data.</text>
</comment>
<evidence type="ECO:0000313" key="3">
    <source>
        <dbReference type="EMBL" id="KTD72644.1"/>
    </source>
</evidence>
<name>A0A0W0ZUA0_9GAMM</name>
<dbReference type="SUPFAM" id="SSF56672">
    <property type="entry name" value="DNA/RNA polymerases"/>
    <property type="match status" value="1"/>
</dbReference>
<dbReference type="CDD" id="cd01651">
    <property type="entry name" value="RT_G2_intron"/>
    <property type="match status" value="1"/>
</dbReference>
<reference evidence="3 4" key="1">
    <citation type="submission" date="2015-11" db="EMBL/GenBank/DDBJ databases">
        <title>Genomic analysis of 38 Legionella species identifies large and diverse effector repertoires.</title>
        <authorList>
            <person name="Burstein D."/>
            <person name="Amaro F."/>
            <person name="Zusman T."/>
            <person name="Lifshitz Z."/>
            <person name="Cohen O."/>
            <person name="Gilbert J.A."/>
            <person name="Pupko T."/>
            <person name="Shuman H.A."/>
            <person name="Segal G."/>
        </authorList>
    </citation>
    <scope>NUCLEOTIDE SEQUENCE [LARGE SCALE GENOMIC DNA]</scope>
    <source>
        <strain evidence="3 4">ATCC 49180</strain>
    </source>
</reference>
<keyword evidence="4" id="KW-1185">Reference proteome</keyword>
<dbReference type="PANTHER" id="PTHR34047:SF8">
    <property type="entry name" value="PROTEIN YKFC"/>
    <property type="match status" value="1"/>
</dbReference>
<dbReference type="InterPro" id="IPR043502">
    <property type="entry name" value="DNA/RNA_pol_sf"/>
</dbReference>
<evidence type="ECO:0000256" key="1">
    <source>
        <dbReference type="ARBA" id="ARBA00034120"/>
    </source>
</evidence>
<evidence type="ECO:0000313" key="4">
    <source>
        <dbReference type="Proteomes" id="UP000054693"/>
    </source>
</evidence>
<dbReference type="PANTHER" id="PTHR34047">
    <property type="entry name" value="NUCLEAR INTRON MATURASE 1, MITOCHONDRIAL-RELATED"/>
    <property type="match status" value="1"/>
</dbReference>
<dbReference type="Proteomes" id="UP000054693">
    <property type="component" value="Unassembled WGS sequence"/>
</dbReference>